<feature type="compositionally biased region" description="Polar residues" evidence="1">
    <location>
        <begin position="104"/>
        <end position="114"/>
    </location>
</feature>
<evidence type="ECO:0000256" key="1">
    <source>
        <dbReference type="SAM" id="MobiDB-lite"/>
    </source>
</evidence>
<feature type="region of interest" description="Disordered" evidence="1">
    <location>
        <begin position="104"/>
        <end position="149"/>
    </location>
</feature>
<name>A0A0B6ZIR1_9EUPU</name>
<accession>A0A0B6ZIR1</accession>
<feature type="region of interest" description="Disordered" evidence="1">
    <location>
        <begin position="36"/>
        <end position="84"/>
    </location>
</feature>
<dbReference type="AlphaFoldDB" id="A0A0B6ZIR1"/>
<sequence length="271" mass="30097">LSRDSGLTLSDTQLYDEEACHGDTVTASTKMYQRSTSHFIDRENGEAYDHNSYQFSRSVNPKAPPRKRVTRKGRDSNDESDGEQHGFTAYFNQRAPFMHSASATQLNNDPQSCGSGELRPLLSHPLLSKRVSSDSIGEEDEIPDNQRHPVDFGRMRARTDIGTVVKSENGSQLFLNDLTVPTKYYLNTPGSKSQRRFVRQSSVTDSTPPISPQSRYSQSSHDSIISDSVCSVSRDGSIHSTPQTPDELQAESLVWVPDINIPNKSGVGQLF</sequence>
<feature type="compositionally biased region" description="Low complexity" evidence="1">
    <location>
        <begin position="212"/>
        <end position="222"/>
    </location>
</feature>
<feature type="region of interest" description="Disordered" evidence="1">
    <location>
        <begin position="189"/>
        <end position="222"/>
    </location>
</feature>
<dbReference type="EMBL" id="HACG01021629">
    <property type="protein sequence ID" value="CEK68494.1"/>
    <property type="molecule type" value="Transcribed_RNA"/>
</dbReference>
<gene>
    <name evidence="2" type="primary">ORF66509</name>
</gene>
<protein>
    <submittedName>
        <fullName evidence="2">Uncharacterized protein</fullName>
    </submittedName>
</protein>
<organism evidence="2">
    <name type="scientific">Arion vulgaris</name>
    <dbReference type="NCBI Taxonomy" id="1028688"/>
    <lineage>
        <taxon>Eukaryota</taxon>
        <taxon>Metazoa</taxon>
        <taxon>Spiralia</taxon>
        <taxon>Lophotrochozoa</taxon>
        <taxon>Mollusca</taxon>
        <taxon>Gastropoda</taxon>
        <taxon>Heterobranchia</taxon>
        <taxon>Euthyneura</taxon>
        <taxon>Panpulmonata</taxon>
        <taxon>Eupulmonata</taxon>
        <taxon>Stylommatophora</taxon>
        <taxon>Helicina</taxon>
        <taxon>Arionoidea</taxon>
        <taxon>Arionidae</taxon>
        <taxon>Arion</taxon>
    </lineage>
</organism>
<feature type="non-terminal residue" evidence="2">
    <location>
        <position position="271"/>
    </location>
</feature>
<proteinExistence type="predicted"/>
<feature type="non-terminal residue" evidence="2">
    <location>
        <position position="1"/>
    </location>
</feature>
<feature type="compositionally biased region" description="Basic and acidic residues" evidence="1">
    <location>
        <begin position="39"/>
        <end position="49"/>
    </location>
</feature>
<reference evidence="2" key="1">
    <citation type="submission" date="2014-12" db="EMBL/GenBank/DDBJ databases">
        <title>Insight into the proteome of Arion vulgaris.</title>
        <authorList>
            <person name="Aradska J."/>
            <person name="Bulat T."/>
            <person name="Smidak R."/>
            <person name="Sarate P."/>
            <person name="Gangsoo J."/>
            <person name="Sialana F."/>
            <person name="Bilban M."/>
            <person name="Lubec G."/>
        </authorList>
    </citation>
    <scope>NUCLEOTIDE SEQUENCE</scope>
    <source>
        <tissue evidence="2">Skin</tissue>
    </source>
</reference>
<evidence type="ECO:0000313" key="2">
    <source>
        <dbReference type="EMBL" id="CEK68494.1"/>
    </source>
</evidence>